<evidence type="ECO:0000313" key="2">
    <source>
        <dbReference type="EMBL" id="QGU01004.1"/>
    </source>
</evidence>
<dbReference type="InterPro" id="IPR011037">
    <property type="entry name" value="Pyrv_Knase-like_insert_dom_sf"/>
</dbReference>
<dbReference type="PROSITE" id="PS51340">
    <property type="entry name" value="MOSC"/>
    <property type="match status" value="1"/>
</dbReference>
<dbReference type="Proteomes" id="UP000427071">
    <property type="component" value="Chromosome"/>
</dbReference>
<dbReference type="RefSeq" id="WP_156191443.1">
    <property type="nucleotide sequence ID" value="NZ_CP046452.1"/>
</dbReference>
<dbReference type="InterPro" id="IPR005302">
    <property type="entry name" value="MoCF_Sase_C"/>
</dbReference>
<protein>
    <submittedName>
        <fullName evidence="2">6-N-hydroxylaminopurine resistance protein</fullName>
    </submittedName>
</protein>
<dbReference type="Pfam" id="PF03473">
    <property type="entry name" value="MOSC"/>
    <property type="match status" value="1"/>
</dbReference>
<reference evidence="3" key="1">
    <citation type="submission" date="2019-11" db="EMBL/GenBank/DDBJ databases">
        <title>Complete genome sequence of Corynebacterium kalinowskii 1959, a novel Corynebacterium species isolated from soil of a small paddock in Vilsendorf, Germany.</title>
        <authorList>
            <person name="Schaffert L."/>
            <person name="Ruwe M."/>
            <person name="Milse J."/>
            <person name="Hanuschka K."/>
            <person name="Ortseifen V."/>
            <person name="Droste J."/>
            <person name="Brandt D."/>
            <person name="Schlueter L."/>
            <person name="Kutter Y."/>
            <person name="Vinke S."/>
            <person name="Viehoefer P."/>
            <person name="Jacob L."/>
            <person name="Luebke N.-C."/>
            <person name="Schulte-Berndt E."/>
            <person name="Hain C."/>
            <person name="Linder M."/>
            <person name="Schmidt P."/>
            <person name="Wollenschlaeger L."/>
            <person name="Luttermann T."/>
            <person name="Thieme E."/>
            <person name="Hassa J."/>
            <person name="Haak M."/>
            <person name="Wittchen M."/>
            <person name="Mentz A."/>
            <person name="Persicke M."/>
            <person name="Busche T."/>
            <person name="Ruckert C."/>
        </authorList>
    </citation>
    <scope>NUCLEOTIDE SEQUENCE [LARGE SCALE GENOMIC DNA]</scope>
    <source>
        <strain evidence="3">1959</strain>
    </source>
</reference>
<dbReference type="SUPFAM" id="SSF50800">
    <property type="entry name" value="PK beta-barrel domain-like"/>
    <property type="match status" value="1"/>
</dbReference>
<dbReference type="PANTHER" id="PTHR30212:SF2">
    <property type="entry name" value="PROTEIN YIIM"/>
    <property type="match status" value="1"/>
</dbReference>
<sequence>MTAIVKSTNLARPTPGRITGISKQPVPSLEVRAPGPNYGDGSGVLGDFIGDSAHHGGANKAVYAYEREELDYWGSLLNDAFPDGHFGENLTTVGIVLGDLVLGQRVSVGTASLEVSVPRTPCRTFASWLDVQGWTKTFAARGHVGAYFRVITPGVITPGSVLSCGPAPEHGITMGDAFQAAMGSVPQMQRIVEHAALPEMYLERYRRRLG</sequence>
<gene>
    <name evidence="2" type="ORF">CKALI_00515</name>
</gene>
<dbReference type="Gene3D" id="2.40.33.20">
    <property type="entry name" value="PK beta-barrel domain-like"/>
    <property type="match status" value="1"/>
</dbReference>
<accession>A0A6B8VHC5</accession>
<dbReference type="GO" id="GO:0030170">
    <property type="term" value="F:pyridoxal phosphate binding"/>
    <property type="evidence" value="ECO:0007669"/>
    <property type="project" value="InterPro"/>
</dbReference>
<evidence type="ECO:0000259" key="1">
    <source>
        <dbReference type="PROSITE" id="PS51340"/>
    </source>
</evidence>
<proteinExistence type="predicted"/>
<dbReference type="PANTHER" id="PTHR30212">
    <property type="entry name" value="PROTEIN YIIM"/>
    <property type="match status" value="1"/>
</dbReference>
<dbReference type="InterPro" id="IPR052353">
    <property type="entry name" value="Benzoxazolinone_Detox_Enz"/>
</dbReference>
<evidence type="ECO:0000313" key="3">
    <source>
        <dbReference type="Proteomes" id="UP000427071"/>
    </source>
</evidence>
<dbReference type="EMBL" id="CP046452">
    <property type="protein sequence ID" value="QGU01004.1"/>
    <property type="molecule type" value="Genomic_DNA"/>
</dbReference>
<dbReference type="GO" id="GO:0003824">
    <property type="term" value="F:catalytic activity"/>
    <property type="evidence" value="ECO:0007669"/>
    <property type="project" value="InterPro"/>
</dbReference>
<dbReference type="GO" id="GO:0030151">
    <property type="term" value="F:molybdenum ion binding"/>
    <property type="evidence" value="ECO:0007669"/>
    <property type="project" value="InterPro"/>
</dbReference>
<dbReference type="KEGG" id="ckw:CKALI_00515"/>
<organism evidence="2 3">
    <name type="scientific">Corynebacterium kalinowskii</name>
    <dbReference type="NCBI Taxonomy" id="2675216"/>
    <lineage>
        <taxon>Bacteria</taxon>
        <taxon>Bacillati</taxon>
        <taxon>Actinomycetota</taxon>
        <taxon>Actinomycetes</taxon>
        <taxon>Mycobacteriales</taxon>
        <taxon>Corynebacteriaceae</taxon>
        <taxon>Corynebacterium</taxon>
    </lineage>
</organism>
<dbReference type="AlphaFoldDB" id="A0A6B8VHC5"/>
<keyword evidence="3" id="KW-1185">Reference proteome</keyword>
<feature type="domain" description="MOSC" evidence="1">
    <location>
        <begin position="31"/>
        <end position="165"/>
    </location>
</feature>
<name>A0A6B8VHC5_9CORY</name>